<dbReference type="WBParaSite" id="JU765_v2.g8666.t1">
    <property type="protein sequence ID" value="JU765_v2.g8666.t1"/>
    <property type="gene ID" value="JU765_v2.g8666"/>
</dbReference>
<organism evidence="1 2">
    <name type="scientific">Panagrolaimus sp. JU765</name>
    <dbReference type="NCBI Taxonomy" id="591449"/>
    <lineage>
        <taxon>Eukaryota</taxon>
        <taxon>Metazoa</taxon>
        <taxon>Ecdysozoa</taxon>
        <taxon>Nematoda</taxon>
        <taxon>Chromadorea</taxon>
        <taxon>Rhabditida</taxon>
        <taxon>Tylenchina</taxon>
        <taxon>Panagrolaimomorpha</taxon>
        <taxon>Panagrolaimoidea</taxon>
        <taxon>Panagrolaimidae</taxon>
        <taxon>Panagrolaimus</taxon>
    </lineage>
</organism>
<reference evidence="2" key="1">
    <citation type="submission" date="2022-11" db="UniProtKB">
        <authorList>
            <consortium name="WormBaseParasite"/>
        </authorList>
    </citation>
    <scope>IDENTIFICATION</scope>
</reference>
<accession>A0AC34RQR1</accession>
<protein>
    <submittedName>
        <fullName evidence="2">Carboxylesterase type B domain-containing protein</fullName>
    </submittedName>
</protein>
<evidence type="ECO:0000313" key="2">
    <source>
        <dbReference type="WBParaSite" id="JU765_v2.g8666.t1"/>
    </source>
</evidence>
<sequence length="242" mass="26096">MNFLWILLIVVVAVEATVLPETVTTVYGKIKGVTETLPSGNQVQFFKGIPFAKPPVGTLRFEKPQPPEPWTTTLNATSFGKQCVQFFLPPFNGATDSEDCLFINIARPTTPSIDPRGYPVMLYLFGGAFVTGSALSGHNAYANDALVTKGVILASINYRLGPLGYYSSRDLSAPGNYALWDIIQALQFIQDVIPQFGGDKNLLAGCDQVANKKECLKALSIEQLVNISAVSFRGGTLGGTAR</sequence>
<proteinExistence type="predicted"/>
<name>A0AC34RQR1_9BILA</name>
<dbReference type="Proteomes" id="UP000887576">
    <property type="component" value="Unplaced"/>
</dbReference>
<evidence type="ECO:0000313" key="1">
    <source>
        <dbReference type="Proteomes" id="UP000887576"/>
    </source>
</evidence>